<accession>A0ABD3EUV3</accession>
<name>A0ABD3EUV3_9STRA</name>
<dbReference type="EMBL" id="JBIMZQ010000057">
    <property type="protein sequence ID" value="KAL3658077.1"/>
    <property type="molecule type" value="Genomic_DNA"/>
</dbReference>
<dbReference type="InterPro" id="IPR029058">
    <property type="entry name" value="AB_hydrolase_fold"/>
</dbReference>
<keyword evidence="2" id="KW-1185">Reference proteome</keyword>
<evidence type="ECO:0000313" key="2">
    <source>
        <dbReference type="Proteomes" id="UP001632037"/>
    </source>
</evidence>
<proteinExistence type="predicted"/>
<evidence type="ECO:0000313" key="1">
    <source>
        <dbReference type="EMBL" id="KAL3658077.1"/>
    </source>
</evidence>
<dbReference type="AlphaFoldDB" id="A0ABD3EUV3"/>
<dbReference type="Proteomes" id="UP001632037">
    <property type="component" value="Unassembled WGS sequence"/>
</dbReference>
<evidence type="ECO:0008006" key="3">
    <source>
        <dbReference type="Google" id="ProtNLM"/>
    </source>
</evidence>
<comment type="caution">
    <text evidence="1">The sequence shown here is derived from an EMBL/GenBank/DDBJ whole genome shotgun (WGS) entry which is preliminary data.</text>
</comment>
<sequence length="467" mass="51001">MKVYGLSEFSMLATPTFSDNSTEVLVFYNVSARFIQDANVYAYTEDNGFSAVNGTECYNSESTKVPSINSIVSAINEATAVPRDSESGDEFIKCTTGDLFKVSLNGATLTLCSSTEGFTMTSREWDISVEYLTKPVEIKRPQVEGNASRCTTSSIPTSVTAIGQTLLTGKSRRKLKAEIDFSLGKKCSCKSKPRPCVFVHGLGIKNEMARNRERFYYWGDLKGHAPCCSSMTYTYLNTSGTSWINDALQEKVCKRAMAVSESSTNATIADTIVVTHSMGNLMLAGAIANGKCRLSSSSTWVGLAGPMKGSMCSDFIQASCAGKTTAVLENVAEFTGKCPPTTGLKSLPYEGGKYSSTELNAAYKAAQQAYRANVYAVMCGESYNGLTSLYKPIFWMLGKTVPHVSERNDGMVEFDSCAGGFPESKFGNSYRHRFYRAKLNHFDMEFISGDSLLNEAKMPGKWFECLL</sequence>
<dbReference type="PANTHER" id="PTHR22538">
    <property type="entry name" value="CILIA- AND FLAGELLA-ASSOCIATED PROTEIN 74"/>
    <property type="match status" value="1"/>
</dbReference>
<protein>
    <recommendedName>
        <fullName evidence="3">GPI inositol-deacylase</fullName>
    </recommendedName>
</protein>
<dbReference type="Gene3D" id="3.40.50.1820">
    <property type="entry name" value="alpha/beta hydrolase"/>
    <property type="match status" value="1"/>
</dbReference>
<gene>
    <name evidence="1" type="ORF">V7S43_016920</name>
</gene>
<reference evidence="1 2" key="1">
    <citation type="submission" date="2024-09" db="EMBL/GenBank/DDBJ databases">
        <title>Genome sequencing and assembly of Phytophthora oleae, isolate VK10A, causative agent of rot of olive drupes.</title>
        <authorList>
            <person name="Conti Taguali S."/>
            <person name="Riolo M."/>
            <person name="La Spada F."/>
            <person name="Cacciola S.O."/>
            <person name="Dionisio G."/>
        </authorList>
    </citation>
    <scope>NUCLEOTIDE SEQUENCE [LARGE SCALE GENOMIC DNA]</scope>
    <source>
        <strain evidence="1 2">VK10A</strain>
    </source>
</reference>
<organism evidence="1 2">
    <name type="scientific">Phytophthora oleae</name>
    <dbReference type="NCBI Taxonomy" id="2107226"/>
    <lineage>
        <taxon>Eukaryota</taxon>
        <taxon>Sar</taxon>
        <taxon>Stramenopiles</taxon>
        <taxon>Oomycota</taxon>
        <taxon>Peronosporomycetes</taxon>
        <taxon>Peronosporales</taxon>
        <taxon>Peronosporaceae</taxon>
        <taxon>Phytophthora</taxon>
    </lineage>
</organism>
<dbReference type="PANTHER" id="PTHR22538:SF1">
    <property type="entry name" value="VWFD DOMAIN-CONTAINING PROTEIN"/>
    <property type="match status" value="1"/>
</dbReference>